<evidence type="ECO:0000313" key="3">
    <source>
        <dbReference type="Proteomes" id="UP000471521"/>
    </source>
</evidence>
<dbReference type="EMBL" id="WUUU01000018">
    <property type="protein sequence ID" value="MXR19871.1"/>
    <property type="molecule type" value="Genomic_DNA"/>
</dbReference>
<feature type="domain" description="Metallo-beta-lactamase" evidence="1">
    <location>
        <begin position="21"/>
        <end position="185"/>
    </location>
</feature>
<dbReference type="Gene3D" id="3.60.15.10">
    <property type="entry name" value="Ribonuclease Z/Hydroxyacylglutathione hydrolase-like"/>
    <property type="match status" value="1"/>
</dbReference>
<proteinExistence type="predicted"/>
<dbReference type="SMART" id="SM00849">
    <property type="entry name" value="Lactamase_B"/>
    <property type="match status" value="1"/>
</dbReference>
<dbReference type="SUPFAM" id="SSF56281">
    <property type="entry name" value="Metallo-hydrolase/oxidoreductase"/>
    <property type="match status" value="1"/>
</dbReference>
<dbReference type="InterPro" id="IPR001279">
    <property type="entry name" value="Metallo-B-lactamas"/>
</dbReference>
<dbReference type="AlphaFoldDB" id="A0A6B0SJC1"/>
<keyword evidence="2" id="KW-0378">Hydrolase</keyword>
<protein>
    <submittedName>
        <fullName evidence="2">MBL fold metallo-hydrolase</fullName>
    </submittedName>
</protein>
<dbReference type="InterPro" id="IPR050855">
    <property type="entry name" value="NDM-1-like"/>
</dbReference>
<reference evidence="2 3" key="1">
    <citation type="submission" date="2019-12" db="EMBL/GenBank/DDBJ databases">
        <title>Isolation and characterization of three novel carbon monoxide-oxidizing members of Halobacteria from salione crusts and soils.</title>
        <authorList>
            <person name="Myers M.R."/>
            <person name="King G.M."/>
        </authorList>
    </citation>
    <scope>NUCLEOTIDE SEQUENCE [LARGE SCALE GENOMIC DNA]</scope>
    <source>
        <strain evidence="2 3">PCN9</strain>
    </source>
</reference>
<dbReference type="OrthoDB" id="197151at2157"/>
<evidence type="ECO:0000259" key="1">
    <source>
        <dbReference type="SMART" id="SM00849"/>
    </source>
</evidence>
<keyword evidence="3" id="KW-1185">Reference proteome</keyword>
<dbReference type="GO" id="GO:0016787">
    <property type="term" value="F:hydrolase activity"/>
    <property type="evidence" value="ECO:0007669"/>
    <property type="project" value="UniProtKB-KW"/>
</dbReference>
<gene>
    <name evidence="2" type="ORF">GRX66_04375</name>
</gene>
<dbReference type="PANTHER" id="PTHR42951:SF17">
    <property type="entry name" value="METALLO-BETA-LACTAMASE DOMAIN-CONTAINING PROTEIN"/>
    <property type="match status" value="1"/>
</dbReference>
<evidence type="ECO:0000313" key="2">
    <source>
        <dbReference type="EMBL" id="MXR19871.1"/>
    </source>
</evidence>
<sequence length="208" mass="22313">MPTEIATDVYDLTLAEANGGRYRTFLFDGDTPTLVDTGLEDTADALADRLAELDVEPERLVVTHGDPDHIGAIQALTERYDLETWIPDGVEVDGHDPDYRFGDGDAVGQFTAVHTPGHTPNHHSLVDEDSGVAVMGDAVFGADARGLPEGHFVLPPAFFSADLQQADDSLGNLLGYDFDVGLVYHGESVTGDASEKLERFVNFAGKPA</sequence>
<accession>A0A6B0SJC1</accession>
<organism evidence="2 3">
    <name type="scientific">Halobacterium bonnevillei</name>
    <dbReference type="NCBI Taxonomy" id="2692200"/>
    <lineage>
        <taxon>Archaea</taxon>
        <taxon>Methanobacteriati</taxon>
        <taxon>Methanobacteriota</taxon>
        <taxon>Stenosarchaea group</taxon>
        <taxon>Halobacteria</taxon>
        <taxon>Halobacteriales</taxon>
        <taxon>Halobacteriaceae</taxon>
        <taxon>Halobacterium</taxon>
    </lineage>
</organism>
<comment type="caution">
    <text evidence="2">The sequence shown here is derived from an EMBL/GenBank/DDBJ whole genome shotgun (WGS) entry which is preliminary data.</text>
</comment>
<dbReference type="RefSeq" id="WP_159525438.1">
    <property type="nucleotide sequence ID" value="NZ_WUUU01000018.1"/>
</dbReference>
<dbReference type="Proteomes" id="UP000471521">
    <property type="component" value="Unassembled WGS sequence"/>
</dbReference>
<dbReference type="PANTHER" id="PTHR42951">
    <property type="entry name" value="METALLO-BETA-LACTAMASE DOMAIN-CONTAINING"/>
    <property type="match status" value="1"/>
</dbReference>
<dbReference type="Pfam" id="PF00753">
    <property type="entry name" value="Lactamase_B"/>
    <property type="match status" value="1"/>
</dbReference>
<name>A0A6B0SJC1_9EURY</name>
<dbReference type="InterPro" id="IPR036866">
    <property type="entry name" value="RibonucZ/Hydroxyglut_hydro"/>
</dbReference>